<sequence length="168" mass="19450">MSEGSFEALRSLMAAARSSRHHREFSAVVEIVEAEGKPEKGKVAVDHQSGSWEFVASGNRKFFYTREEGNCFRHRGQTERGGNDPFKRHRAVELFFPLEMPIWGAEWDLYRLESIRDYGDVIRVDLVDQESEDITAHAIFDKEAGIFIEFSAYWEKRTVTELLYGPQR</sequence>
<keyword evidence="2" id="KW-1185">Reference proteome</keyword>
<dbReference type="RefSeq" id="WP_210099804.1">
    <property type="nucleotide sequence ID" value="NZ_BAABLK010000022.1"/>
</dbReference>
<proteinExistence type="predicted"/>
<name>A0ABP9TKN2_9MICC</name>
<evidence type="ECO:0000313" key="1">
    <source>
        <dbReference type="EMBL" id="GAA5226773.1"/>
    </source>
</evidence>
<protein>
    <submittedName>
        <fullName evidence="1">Uncharacterized protein</fullName>
    </submittedName>
</protein>
<comment type="caution">
    <text evidence="1">The sequence shown here is derived from an EMBL/GenBank/DDBJ whole genome shotgun (WGS) entry which is preliminary data.</text>
</comment>
<evidence type="ECO:0000313" key="2">
    <source>
        <dbReference type="Proteomes" id="UP001501257"/>
    </source>
</evidence>
<organism evidence="1 2">
    <name type="scientific">Paeniglutamicibacter antarcticus</name>
    <dbReference type="NCBI Taxonomy" id="494023"/>
    <lineage>
        <taxon>Bacteria</taxon>
        <taxon>Bacillati</taxon>
        <taxon>Actinomycetota</taxon>
        <taxon>Actinomycetes</taxon>
        <taxon>Micrococcales</taxon>
        <taxon>Micrococcaceae</taxon>
        <taxon>Paeniglutamicibacter</taxon>
    </lineage>
</organism>
<gene>
    <name evidence="1" type="ORF">GCM10025778_13060</name>
</gene>
<accession>A0ABP9TKN2</accession>
<dbReference type="Proteomes" id="UP001501257">
    <property type="component" value="Unassembled WGS sequence"/>
</dbReference>
<reference evidence="2" key="1">
    <citation type="journal article" date="2019" name="Int. J. Syst. Evol. Microbiol.">
        <title>The Global Catalogue of Microorganisms (GCM) 10K type strain sequencing project: providing services to taxonomists for standard genome sequencing and annotation.</title>
        <authorList>
            <consortium name="The Broad Institute Genomics Platform"/>
            <consortium name="The Broad Institute Genome Sequencing Center for Infectious Disease"/>
            <person name="Wu L."/>
            <person name="Ma J."/>
        </authorList>
    </citation>
    <scope>NUCLEOTIDE SEQUENCE [LARGE SCALE GENOMIC DNA]</scope>
    <source>
        <strain evidence="2">JCM 18952</strain>
    </source>
</reference>
<dbReference type="EMBL" id="BAABLK010000022">
    <property type="protein sequence ID" value="GAA5226773.1"/>
    <property type="molecule type" value="Genomic_DNA"/>
</dbReference>